<protein>
    <submittedName>
        <fullName evidence="1">Uncharacterized protein</fullName>
    </submittedName>
</protein>
<dbReference type="AlphaFoldDB" id="A0A061QYA6"/>
<evidence type="ECO:0000313" key="1">
    <source>
        <dbReference type="EMBL" id="JAC63450.1"/>
    </source>
</evidence>
<accession>A0A061QYA6</accession>
<feature type="non-terminal residue" evidence="1">
    <location>
        <position position="83"/>
    </location>
</feature>
<organism evidence="1">
    <name type="scientific">Tetraselmis sp. GSL018</name>
    <dbReference type="NCBI Taxonomy" id="582737"/>
    <lineage>
        <taxon>Eukaryota</taxon>
        <taxon>Viridiplantae</taxon>
        <taxon>Chlorophyta</taxon>
        <taxon>core chlorophytes</taxon>
        <taxon>Chlorodendrophyceae</taxon>
        <taxon>Chlorodendrales</taxon>
        <taxon>Chlorodendraceae</taxon>
        <taxon>Tetraselmis</taxon>
    </lineage>
</organism>
<name>A0A061QYA6_9CHLO</name>
<feature type="non-terminal residue" evidence="1">
    <location>
        <position position="1"/>
    </location>
</feature>
<reference evidence="1" key="1">
    <citation type="submission" date="2014-05" db="EMBL/GenBank/DDBJ databases">
        <title>The transcriptome of the halophilic microalga Tetraselmis sp. GSL018 isolated from the Great Salt Lake, Utah.</title>
        <authorList>
            <person name="Jinkerson R.E."/>
            <person name="D'Adamo S."/>
            <person name="Posewitz M.C."/>
        </authorList>
    </citation>
    <scope>NUCLEOTIDE SEQUENCE</scope>
    <source>
        <strain evidence="1">GSL018</strain>
    </source>
</reference>
<dbReference type="EMBL" id="GBEZ01023438">
    <property type="protein sequence ID" value="JAC63450.1"/>
    <property type="molecule type" value="Transcribed_RNA"/>
</dbReference>
<gene>
    <name evidence="1" type="ORF">TSPGSL018_20642</name>
</gene>
<sequence>PGTPIYRTKLLTSNLTFIPSQCLVHDSRLENAVLKLYQMCTCYHGNASCENEWLTCLFLSYLNLTFCSHMPKQNGTSPGSWQL</sequence>
<proteinExistence type="predicted"/>